<keyword evidence="5" id="KW-1185">Reference proteome</keyword>
<keyword evidence="1 2" id="KW-0103">Bromodomain</keyword>
<organism evidence="4 5">
    <name type="scientific">Tritrichomonas musculus</name>
    <dbReference type="NCBI Taxonomy" id="1915356"/>
    <lineage>
        <taxon>Eukaryota</taxon>
        <taxon>Metamonada</taxon>
        <taxon>Parabasalia</taxon>
        <taxon>Tritrichomonadida</taxon>
        <taxon>Tritrichomonadidae</taxon>
        <taxon>Tritrichomonas</taxon>
    </lineage>
</organism>
<evidence type="ECO:0000313" key="5">
    <source>
        <dbReference type="Proteomes" id="UP001470230"/>
    </source>
</evidence>
<dbReference type="Proteomes" id="UP001470230">
    <property type="component" value="Unassembled WGS sequence"/>
</dbReference>
<evidence type="ECO:0000259" key="3">
    <source>
        <dbReference type="PROSITE" id="PS50014"/>
    </source>
</evidence>
<dbReference type="Pfam" id="PF00439">
    <property type="entry name" value="Bromodomain"/>
    <property type="match status" value="1"/>
</dbReference>
<accession>A0ABR2KF65</accession>
<reference evidence="4 5" key="1">
    <citation type="submission" date="2024-04" db="EMBL/GenBank/DDBJ databases">
        <title>Tritrichomonas musculus Genome.</title>
        <authorList>
            <person name="Alves-Ferreira E."/>
            <person name="Grigg M."/>
            <person name="Lorenzi H."/>
            <person name="Galac M."/>
        </authorList>
    </citation>
    <scope>NUCLEOTIDE SEQUENCE [LARGE SCALE GENOMIC DNA]</scope>
    <source>
        <strain evidence="4 5">EAF2021</strain>
    </source>
</reference>
<sequence>MTMTEYDKNWCDKTLTYFMKWTLTQPFRAPVDPIRDGAERYFEIIKKPMDFGTMRKKLNENQYTDPKEFVADVHLICNNAIQFNGENSMYAFMAADISKKMDDKFKNKPNSIEEEWQKKLEDIVIRLKDHVSKAPPIRESEASA</sequence>
<name>A0ABR2KF65_9EUKA</name>
<dbReference type="PRINTS" id="PR00503">
    <property type="entry name" value="BROMODOMAIN"/>
</dbReference>
<protein>
    <recommendedName>
        <fullName evidence="3">Bromo domain-containing protein</fullName>
    </recommendedName>
</protein>
<evidence type="ECO:0000313" key="4">
    <source>
        <dbReference type="EMBL" id="KAK8889527.1"/>
    </source>
</evidence>
<feature type="domain" description="Bromo" evidence="3">
    <location>
        <begin position="19"/>
        <end position="91"/>
    </location>
</feature>
<gene>
    <name evidence="4" type="ORF">M9Y10_034276</name>
</gene>
<dbReference type="InterPro" id="IPR036427">
    <property type="entry name" value="Bromodomain-like_sf"/>
</dbReference>
<evidence type="ECO:0000256" key="2">
    <source>
        <dbReference type="PROSITE-ProRule" id="PRU00035"/>
    </source>
</evidence>
<dbReference type="SMART" id="SM00297">
    <property type="entry name" value="BROMO"/>
    <property type="match status" value="1"/>
</dbReference>
<dbReference type="InterPro" id="IPR001487">
    <property type="entry name" value="Bromodomain"/>
</dbReference>
<dbReference type="PROSITE" id="PS50014">
    <property type="entry name" value="BROMODOMAIN_2"/>
    <property type="match status" value="1"/>
</dbReference>
<comment type="caution">
    <text evidence="4">The sequence shown here is derived from an EMBL/GenBank/DDBJ whole genome shotgun (WGS) entry which is preliminary data.</text>
</comment>
<evidence type="ECO:0000256" key="1">
    <source>
        <dbReference type="ARBA" id="ARBA00023117"/>
    </source>
</evidence>
<dbReference type="SUPFAM" id="SSF47370">
    <property type="entry name" value="Bromodomain"/>
    <property type="match status" value="1"/>
</dbReference>
<proteinExistence type="predicted"/>
<dbReference type="Gene3D" id="1.20.920.10">
    <property type="entry name" value="Bromodomain-like"/>
    <property type="match status" value="1"/>
</dbReference>
<dbReference type="EMBL" id="JAPFFF010000005">
    <property type="protein sequence ID" value="KAK8889527.1"/>
    <property type="molecule type" value="Genomic_DNA"/>
</dbReference>
<dbReference type="PANTHER" id="PTHR45926">
    <property type="entry name" value="OSJNBA0053K19.4 PROTEIN"/>
    <property type="match status" value="1"/>
</dbReference>